<evidence type="ECO:0000256" key="1">
    <source>
        <dbReference type="SAM" id="Phobius"/>
    </source>
</evidence>
<sequence length="207" mass="23392">MAVFFLNPIFLSVLDAIPLVFFVAVIFWAGYVNYISSPSGALRRKTFLSLAFIVIGFRVVFALIKTGLQYYAWAQDPMGKLLLPPIQSVFVFVRYAWTHFWINPLIAVGVGLFVLLLLSVLQRKNERFFDTGEVELGMLLTIVVGWPHFVLFFPLTFLLVVMLSAIRGIFFKEQFTTLGLPFFIASIIALFFGIQAIIGMHLTALVI</sequence>
<keyword evidence="1" id="KW-0812">Transmembrane</keyword>
<evidence type="ECO:0000313" key="2">
    <source>
        <dbReference type="EMBL" id="OGM93729.1"/>
    </source>
</evidence>
<gene>
    <name evidence="2" type="ORF">A2610_00525</name>
</gene>
<protein>
    <recommendedName>
        <fullName evidence="4">Prepilin type IV endopeptidase peptidase domain-containing protein</fullName>
    </recommendedName>
</protein>
<accession>A0A1F8E045</accession>
<comment type="caution">
    <text evidence="2">The sequence shown here is derived from an EMBL/GenBank/DDBJ whole genome shotgun (WGS) entry which is preliminary data.</text>
</comment>
<dbReference type="AlphaFoldDB" id="A0A1F8E045"/>
<name>A0A1F8E045_9BACT</name>
<proteinExistence type="predicted"/>
<organism evidence="2 3">
    <name type="scientific">Candidatus Wolfebacteria bacterium RIFOXYD1_FULL_48_65</name>
    <dbReference type="NCBI Taxonomy" id="1802561"/>
    <lineage>
        <taxon>Bacteria</taxon>
        <taxon>Candidatus Wolfeibacteriota</taxon>
    </lineage>
</organism>
<feature type="transmembrane region" description="Helical" evidence="1">
    <location>
        <begin position="16"/>
        <end position="35"/>
    </location>
</feature>
<dbReference type="EMBL" id="MGIV01000022">
    <property type="protein sequence ID" value="OGM93729.1"/>
    <property type="molecule type" value="Genomic_DNA"/>
</dbReference>
<feature type="transmembrane region" description="Helical" evidence="1">
    <location>
        <begin position="182"/>
        <end position="206"/>
    </location>
</feature>
<evidence type="ECO:0008006" key="4">
    <source>
        <dbReference type="Google" id="ProtNLM"/>
    </source>
</evidence>
<reference evidence="2 3" key="1">
    <citation type="journal article" date="2016" name="Nat. Commun.">
        <title>Thousands of microbial genomes shed light on interconnected biogeochemical processes in an aquifer system.</title>
        <authorList>
            <person name="Anantharaman K."/>
            <person name="Brown C.T."/>
            <person name="Hug L.A."/>
            <person name="Sharon I."/>
            <person name="Castelle C.J."/>
            <person name="Probst A.J."/>
            <person name="Thomas B.C."/>
            <person name="Singh A."/>
            <person name="Wilkins M.J."/>
            <person name="Karaoz U."/>
            <person name="Brodie E.L."/>
            <person name="Williams K.H."/>
            <person name="Hubbard S.S."/>
            <person name="Banfield J.F."/>
        </authorList>
    </citation>
    <scope>NUCLEOTIDE SEQUENCE [LARGE SCALE GENOMIC DNA]</scope>
</reference>
<keyword evidence="1" id="KW-0472">Membrane</keyword>
<feature type="transmembrane region" description="Helical" evidence="1">
    <location>
        <begin position="47"/>
        <end position="73"/>
    </location>
</feature>
<dbReference type="Proteomes" id="UP000179057">
    <property type="component" value="Unassembled WGS sequence"/>
</dbReference>
<feature type="transmembrane region" description="Helical" evidence="1">
    <location>
        <begin position="142"/>
        <end position="170"/>
    </location>
</feature>
<keyword evidence="1" id="KW-1133">Transmembrane helix</keyword>
<evidence type="ECO:0000313" key="3">
    <source>
        <dbReference type="Proteomes" id="UP000179057"/>
    </source>
</evidence>
<feature type="transmembrane region" description="Helical" evidence="1">
    <location>
        <begin position="100"/>
        <end position="121"/>
    </location>
</feature>